<dbReference type="NCBIfam" id="TIGR00879">
    <property type="entry name" value="SP"/>
    <property type="match status" value="2"/>
</dbReference>
<keyword evidence="4" id="KW-0762">Sugar transport</keyword>
<feature type="transmembrane region" description="Helical" evidence="11">
    <location>
        <begin position="139"/>
        <end position="156"/>
    </location>
</feature>
<evidence type="ECO:0000256" key="8">
    <source>
        <dbReference type="ARBA" id="ARBA00022847"/>
    </source>
</evidence>
<dbReference type="InterPro" id="IPR020846">
    <property type="entry name" value="MFS_dom"/>
</dbReference>
<comment type="subcellular location">
    <subcellularLocation>
        <location evidence="1">Membrane</location>
        <topology evidence="1">Multi-pass membrane protein</topology>
    </subcellularLocation>
</comment>
<dbReference type="InterPro" id="IPR032675">
    <property type="entry name" value="LRR_dom_sf"/>
</dbReference>
<dbReference type="CDD" id="cd17361">
    <property type="entry name" value="MFS_STP"/>
    <property type="match status" value="2"/>
</dbReference>
<comment type="caution">
    <text evidence="13">The sequence shown here is derived from an EMBL/GenBank/DDBJ whole genome shotgun (WGS) entry which is preliminary data.</text>
</comment>
<dbReference type="Pfam" id="PF20160">
    <property type="entry name" value="C-JID"/>
    <property type="match status" value="1"/>
</dbReference>
<dbReference type="InterPro" id="IPR027417">
    <property type="entry name" value="P-loop_NTPase"/>
</dbReference>
<feature type="transmembrane region" description="Helical" evidence="11">
    <location>
        <begin position="1248"/>
        <end position="1269"/>
    </location>
</feature>
<sequence>MAVVVSANGNGPAFEAKMTVYVFVCVLIAAVGGLIFGYDIGISGGVTAMDDFLKKFFPTVWERKQHAHENNYCKYDNQHLQLFTSSLYLAALVASFLASAVCSKLGRKPTMQFASVFFLIGVGLAAGADNIVMLIIGRILLGFGVGFGNQAVPLFLSEIAPAQLRGGLNIVFQLMVTIGILIANLVNYFTATVHPNGWRFALGGAAIPAVILLLGSLIICETPTSLIERNKNEEGRETLRKIRGVEDINDEYESIVHACEIASQVKDPYRKLLKPASRPPLIIGMLLQLFQQFSGINAIMFYAPVLFQTVGFGSNAALLSAVITGSINVLSTFVGIYLVDRTGRRFLLLQSSVHMLISQLIIGIILAKDLGITGTLGKAQAMVVVVFVCAYVMGFAWSWGPLGWLIPSETFPLETRSAGFAVAVSCNMLFTFVIAQAFLSMLCGMRSGIFFFFSAWIIVMGLFALFFIPETKGVAIDDVRERVWKPHWFWKRYMLAEDDHQDLDAEEVRMVGLWGSSGIGKTTIARVLFQRLSRHFRGSIFIDRAFVSKTMEIFKAANPDDYNMKLHLQRNFLSEILGKGDIKINHLSAVGERLKNQKMHRLLEEMGRRIVRLDEPEKREFLVDAQDICDVLGQDTGTHKILGIKLNIDEIDELNVHENAFKGMRNLRFLEIHSQTRYEIGKEEVTIHLPENFDYLPPKLKILDWYEYPMRCLPSKFRPEKLVKLKMVNSKLEKLWEGIVSLTCLKEMNMWGSQNLIEMPDLSKATNLETLYLRDCYSLVKLPSSIPHPNKLTTLYLSNCRNVETIPTGISLKSLKNLYTVGCSRMRTFPQISSTIEDVDIDATSIEEIPSNMSLCYENLNSFTMHSLKKLSERVQLLTLLTPIMSPSLRYLDLSDNPGLVELPSSFKNLHKLERLKISYCVSLETLPTGINLGSLWELDLRGCSRLRTFPDISTHITDLDLSETGIEEVPCWIEKFSRLDSLHMKGCNNLEYVNLNISKLKHLHKVDFSNCKSLTGASWNNRPRESALSYYHSFDIGIDFTKCINLDQEALFQKKTYSVCLLRLSGEEVPSYFTHLTTGTSSSLTIPLLHSCLSQPFLRFRACIVFDSNNESCSKCVFRFKGSFRNCSDSYNQAQDFCAVTDDYEIYSFKKDGYLSVLDYQMSQIPLEMNFDRLDLKIDIVYCNDAKIKGWGIRILEEDCSSADNRLGYPNILPHVFEADEGNMLNEAVPLFLSEIAPAQLRGGLNIVFQLMVTIGILIANLVNYFTATVHPNGWRFALGGAAIPAVILLLGSLIICETPTSLIERNKNEEGRETLRKIRGVEDINEEYESIVHACEIASQVKDPYRKLLKPASRPPLIIGMLLQLFQQFSGINAIMFYAPVLFQTVGFGSNAALLSAVITGSINVLSTFVGIYLVDRTGRRFLLLQSSVHMLISQLIIGIILAKDLGITGTLGKAQAMVVVVFVCAYVMGFAWSWGPLGWLIPSETFPLETRSAGFAVAVSCNMLFTFVIAQAFLSMLCGMRSGIFFFFSAWIIVMGLFALFFIPETKGVAIDDVRERVWKPHWFWKRYMLAEDDHQDVEKRTE</sequence>
<feature type="transmembrane region" description="Helical" evidence="11">
    <location>
        <begin position="346"/>
        <end position="367"/>
    </location>
</feature>
<dbReference type="Proteomes" id="UP000824890">
    <property type="component" value="Unassembled WGS sequence"/>
</dbReference>
<gene>
    <name evidence="13" type="ORF">HID58_053386</name>
</gene>
<keyword evidence="9 11" id="KW-1133">Transmembrane helix</keyword>
<keyword evidence="7" id="KW-0677">Repeat</keyword>
<proteinExistence type="inferred from homology"/>
<dbReference type="Gene3D" id="3.80.10.10">
    <property type="entry name" value="Ribonuclease Inhibitor"/>
    <property type="match status" value="3"/>
</dbReference>
<dbReference type="InterPro" id="IPR044778">
    <property type="entry name" value="MFS_STP/MST-like_plant"/>
</dbReference>
<keyword evidence="6 11" id="KW-0812">Transmembrane</keyword>
<evidence type="ECO:0000256" key="6">
    <source>
        <dbReference type="ARBA" id="ARBA00022692"/>
    </source>
</evidence>
<evidence type="ECO:0000256" key="4">
    <source>
        <dbReference type="ARBA" id="ARBA00022597"/>
    </source>
</evidence>
<dbReference type="CDD" id="cd00267">
    <property type="entry name" value="ABC_ATPase"/>
    <property type="match status" value="1"/>
</dbReference>
<evidence type="ECO:0000313" key="14">
    <source>
        <dbReference type="Proteomes" id="UP000824890"/>
    </source>
</evidence>
<dbReference type="InterPro" id="IPR045262">
    <property type="entry name" value="STP/PLT_plant"/>
</dbReference>
<feature type="transmembrane region" description="Helical" evidence="11">
    <location>
        <begin position="317"/>
        <end position="339"/>
    </location>
</feature>
<dbReference type="InterPro" id="IPR003663">
    <property type="entry name" value="Sugar/inositol_transpt"/>
</dbReference>
<feature type="transmembrane region" description="Helical" evidence="11">
    <location>
        <begin position="1359"/>
        <end position="1383"/>
    </location>
</feature>
<dbReference type="Gene3D" id="3.40.50.300">
    <property type="entry name" value="P-loop containing nucleotide triphosphate hydrolases"/>
    <property type="match status" value="1"/>
</dbReference>
<evidence type="ECO:0000256" key="5">
    <source>
        <dbReference type="ARBA" id="ARBA00022614"/>
    </source>
</evidence>
<feature type="transmembrane region" description="Helical" evidence="11">
    <location>
        <begin position="113"/>
        <end position="133"/>
    </location>
</feature>
<evidence type="ECO:0000256" key="3">
    <source>
        <dbReference type="ARBA" id="ARBA00022448"/>
    </source>
</evidence>
<dbReference type="InterPro" id="IPR005828">
    <property type="entry name" value="MFS_sugar_transport-like"/>
</dbReference>
<dbReference type="SUPFAM" id="SSF103473">
    <property type="entry name" value="MFS general substrate transporter"/>
    <property type="match status" value="2"/>
</dbReference>
<dbReference type="SUPFAM" id="SSF52058">
    <property type="entry name" value="L domain-like"/>
    <property type="match status" value="1"/>
</dbReference>
<evidence type="ECO:0000256" key="2">
    <source>
        <dbReference type="ARBA" id="ARBA00010992"/>
    </source>
</evidence>
<feature type="domain" description="Major facilitator superfamily (MFS) profile" evidence="12">
    <location>
        <begin position="25"/>
        <end position="472"/>
    </location>
</feature>
<name>A0ABQ8AEK8_BRANA</name>
<keyword evidence="10 11" id="KW-0472">Membrane</keyword>
<dbReference type="EMBL" id="JAGKQM010000013">
    <property type="protein sequence ID" value="KAH0890957.1"/>
    <property type="molecule type" value="Genomic_DNA"/>
</dbReference>
<comment type="similarity">
    <text evidence="2">Belongs to the major facilitator superfamily. Sugar transporter (TC 2.A.1.1) family.</text>
</comment>
<keyword evidence="3" id="KW-0813">Transport</keyword>
<feature type="transmembrane region" description="Helical" evidence="11">
    <location>
        <begin position="1395"/>
        <end position="1417"/>
    </location>
</feature>
<evidence type="ECO:0000256" key="7">
    <source>
        <dbReference type="ARBA" id="ARBA00022737"/>
    </source>
</evidence>
<organism evidence="13 14">
    <name type="scientific">Brassica napus</name>
    <name type="common">Rape</name>
    <dbReference type="NCBI Taxonomy" id="3708"/>
    <lineage>
        <taxon>Eukaryota</taxon>
        <taxon>Viridiplantae</taxon>
        <taxon>Streptophyta</taxon>
        <taxon>Embryophyta</taxon>
        <taxon>Tracheophyta</taxon>
        <taxon>Spermatophyta</taxon>
        <taxon>Magnoliopsida</taxon>
        <taxon>eudicotyledons</taxon>
        <taxon>Gunneridae</taxon>
        <taxon>Pentapetalae</taxon>
        <taxon>rosids</taxon>
        <taxon>malvids</taxon>
        <taxon>Brassicales</taxon>
        <taxon>Brassicaceae</taxon>
        <taxon>Brassiceae</taxon>
        <taxon>Brassica</taxon>
    </lineage>
</organism>
<feature type="transmembrane region" description="Helical" evidence="11">
    <location>
        <begin position="20"/>
        <end position="38"/>
    </location>
</feature>
<dbReference type="Gene3D" id="1.20.1250.20">
    <property type="entry name" value="MFS general substrate transporter like domains"/>
    <property type="match status" value="2"/>
</dbReference>
<evidence type="ECO:0000313" key="13">
    <source>
        <dbReference type="EMBL" id="KAH0890957.1"/>
    </source>
</evidence>
<dbReference type="PROSITE" id="PS00217">
    <property type="entry name" value="SUGAR_TRANSPORT_2"/>
    <property type="match status" value="1"/>
</dbReference>
<evidence type="ECO:0000256" key="10">
    <source>
        <dbReference type="ARBA" id="ARBA00023136"/>
    </source>
</evidence>
<feature type="transmembrane region" description="Helical" evidence="11">
    <location>
        <begin position="1275"/>
        <end position="1298"/>
    </location>
</feature>
<dbReference type="Pfam" id="PF00560">
    <property type="entry name" value="LRR_1"/>
    <property type="match status" value="1"/>
</dbReference>
<feature type="transmembrane region" description="Helical" evidence="11">
    <location>
        <begin position="1526"/>
        <end position="1546"/>
    </location>
</feature>
<dbReference type="PRINTS" id="PR00171">
    <property type="entry name" value="SUGRTRNSPORT"/>
</dbReference>
<dbReference type="InterPro" id="IPR045344">
    <property type="entry name" value="C-JID"/>
</dbReference>
<feature type="transmembrane region" description="Helical" evidence="11">
    <location>
        <begin position="1496"/>
        <end position="1520"/>
    </location>
</feature>
<feature type="transmembrane region" description="Helical" evidence="11">
    <location>
        <begin position="80"/>
        <end position="101"/>
    </location>
</feature>
<feature type="transmembrane region" description="Helical" evidence="11">
    <location>
        <begin position="448"/>
        <end position="468"/>
    </location>
</feature>
<feature type="transmembrane region" description="Helical" evidence="11">
    <location>
        <begin position="281"/>
        <end position="305"/>
    </location>
</feature>
<dbReference type="Pfam" id="PF00083">
    <property type="entry name" value="Sugar_tr"/>
    <property type="match status" value="2"/>
</dbReference>
<accession>A0ABQ8AEK8</accession>
<feature type="transmembrane region" description="Helical" evidence="11">
    <location>
        <begin position="168"/>
        <end position="186"/>
    </location>
</feature>
<evidence type="ECO:0000259" key="12">
    <source>
        <dbReference type="PROSITE" id="PS50850"/>
    </source>
</evidence>
<dbReference type="InterPro" id="IPR005829">
    <property type="entry name" value="Sugar_transporter_CS"/>
</dbReference>
<feature type="transmembrane region" description="Helical" evidence="11">
    <location>
        <begin position="198"/>
        <end position="220"/>
    </location>
</feature>
<dbReference type="PROSITE" id="PS50850">
    <property type="entry name" value="MFS"/>
    <property type="match status" value="2"/>
</dbReference>
<feature type="domain" description="Major facilitator superfamily (MFS) profile" evidence="12">
    <location>
        <begin position="1116"/>
        <end position="1550"/>
    </location>
</feature>
<evidence type="ECO:0000256" key="1">
    <source>
        <dbReference type="ARBA" id="ARBA00004141"/>
    </source>
</evidence>
<evidence type="ECO:0000256" key="11">
    <source>
        <dbReference type="SAM" id="Phobius"/>
    </source>
</evidence>
<dbReference type="InterPro" id="IPR036259">
    <property type="entry name" value="MFS_trans_sf"/>
</dbReference>
<feature type="transmembrane region" description="Helical" evidence="11">
    <location>
        <begin position="418"/>
        <end position="442"/>
    </location>
</feature>
<feature type="transmembrane region" description="Helical" evidence="11">
    <location>
        <begin position="1457"/>
        <end position="1484"/>
    </location>
</feature>
<dbReference type="InterPro" id="IPR011713">
    <property type="entry name" value="Leu-rich_rpt_3"/>
</dbReference>
<keyword evidence="8" id="KW-0769">Symport</keyword>
<keyword evidence="5" id="KW-0433">Leucine-rich repeat</keyword>
<evidence type="ECO:0000256" key="9">
    <source>
        <dbReference type="ARBA" id="ARBA00022989"/>
    </source>
</evidence>
<reference evidence="13 14" key="1">
    <citation type="submission" date="2021-05" db="EMBL/GenBank/DDBJ databases">
        <title>Genome Assembly of Synthetic Allotetraploid Brassica napus Reveals Homoeologous Exchanges between Subgenomes.</title>
        <authorList>
            <person name="Davis J.T."/>
        </authorList>
    </citation>
    <scope>NUCLEOTIDE SEQUENCE [LARGE SCALE GENOMIC DNA]</scope>
    <source>
        <strain evidence="14">cv. Da-Ae</strain>
        <tissue evidence="13">Seedling</tissue>
    </source>
</reference>
<dbReference type="SUPFAM" id="SSF52540">
    <property type="entry name" value="P-loop containing nucleoside triphosphate hydrolases"/>
    <property type="match status" value="1"/>
</dbReference>
<keyword evidence="14" id="KW-1185">Reference proteome</keyword>
<dbReference type="InterPro" id="IPR001611">
    <property type="entry name" value="Leu-rich_rpt"/>
</dbReference>
<dbReference type="PANTHER" id="PTHR23500:SF559">
    <property type="entry name" value="MAJOR FACILITATOR SUPERFAMILY (MFS) PROFILE DOMAIN-CONTAINING PROTEIN"/>
    <property type="match status" value="1"/>
</dbReference>
<dbReference type="Pfam" id="PF07725">
    <property type="entry name" value="LRR_3"/>
    <property type="match status" value="1"/>
</dbReference>
<protein>
    <recommendedName>
        <fullName evidence="12">Major facilitator superfamily (MFS) profile domain-containing protein</fullName>
    </recommendedName>
</protein>
<dbReference type="PANTHER" id="PTHR23500">
    <property type="entry name" value="SOLUTE CARRIER FAMILY 2, FACILITATED GLUCOSE TRANSPORTER"/>
    <property type="match status" value="1"/>
</dbReference>
<feature type="transmembrane region" description="Helical" evidence="11">
    <location>
        <begin position="379"/>
        <end position="406"/>
    </location>
</feature>
<feature type="transmembrane region" description="Helical" evidence="11">
    <location>
        <begin position="1424"/>
        <end position="1445"/>
    </location>
</feature>